<dbReference type="EMBL" id="JAGMUV010000015">
    <property type="protein sequence ID" value="KAH7133862.1"/>
    <property type="molecule type" value="Genomic_DNA"/>
</dbReference>
<dbReference type="AlphaFoldDB" id="A0A9P9IUF3"/>
<feature type="domain" description="Scytalone dehydratase-like" evidence="6">
    <location>
        <begin position="6"/>
        <end position="156"/>
    </location>
</feature>
<accession>A0A9P9IUF3</accession>
<dbReference type="InterPro" id="IPR049884">
    <property type="entry name" value="Scytalone_dh"/>
</dbReference>
<protein>
    <submittedName>
        <fullName evidence="7">Scytalone dehydratase</fullName>
    </submittedName>
</protein>
<dbReference type="InterPro" id="IPR004235">
    <property type="entry name" value="Scytalone_dehydratase"/>
</dbReference>
<comment type="similarity">
    <text evidence="1 3">Belongs to the scytalone dehydratase family.</text>
</comment>
<evidence type="ECO:0000259" key="6">
    <source>
        <dbReference type="Pfam" id="PF02982"/>
    </source>
</evidence>
<dbReference type="GO" id="GO:0006582">
    <property type="term" value="P:melanin metabolic process"/>
    <property type="evidence" value="ECO:0007669"/>
    <property type="project" value="InterPro"/>
</dbReference>
<evidence type="ECO:0000313" key="7">
    <source>
        <dbReference type="EMBL" id="KAH7133862.1"/>
    </source>
</evidence>
<sequence>MSRRVTPEDAMEMAAITFEWGDSYDTKDWDRLRRILAPELVVDYSDVIGKKWDSMTAEDFVTFVSDPNLLGDSLVHTQHFIGGSKYNLVFDDLATGIHQIRAAHQRYTGPDKQTVESKGHGHAVVSHTYRKIGGEWKLAGIKPSVYWNEFDFDKVFPRLG</sequence>
<dbReference type="PIRSF" id="PIRSF024851">
    <property type="entry name" value="SCD1"/>
    <property type="match status" value="1"/>
</dbReference>
<organism evidence="7 8">
    <name type="scientific">Dactylonectria macrodidyma</name>
    <dbReference type="NCBI Taxonomy" id="307937"/>
    <lineage>
        <taxon>Eukaryota</taxon>
        <taxon>Fungi</taxon>
        <taxon>Dikarya</taxon>
        <taxon>Ascomycota</taxon>
        <taxon>Pezizomycotina</taxon>
        <taxon>Sordariomycetes</taxon>
        <taxon>Hypocreomycetidae</taxon>
        <taxon>Hypocreales</taxon>
        <taxon>Nectriaceae</taxon>
        <taxon>Dactylonectria</taxon>
    </lineage>
</organism>
<keyword evidence="8" id="KW-1185">Reference proteome</keyword>
<dbReference type="Proteomes" id="UP000738349">
    <property type="component" value="Unassembled WGS sequence"/>
</dbReference>
<evidence type="ECO:0000256" key="1">
    <source>
        <dbReference type="ARBA" id="ARBA00008584"/>
    </source>
</evidence>
<dbReference type="SUPFAM" id="SSF54427">
    <property type="entry name" value="NTF2-like"/>
    <property type="match status" value="1"/>
</dbReference>
<dbReference type="Gene3D" id="3.10.450.50">
    <property type="match status" value="1"/>
</dbReference>
<feature type="binding site" evidence="5">
    <location>
        <position position="24"/>
    </location>
    <ligand>
        <name>substrate</name>
    </ligand>
</feature>
<dbReference type="Pfam" id="PF02982">
    <property type="entry name" value="Scytalone_dh"/>
    <property type="match status" value="1"/>
</dbReference>
<evidence type="ECO:0000256" key="4">
    <source>
        <dbReference type="PIRSR" id="PIRSR024851-50"/>
    </source>
</evidence>
<evidence type="ECO:0000256" key="5">
    <source>
        <dbReference type="PIRSR" id="PIRSR024851-51"/>
    </source>
</evidence>
<reference evidence="7" key="1">
    <citation type="journal article" date="2021" name="Nat. Commun.">
        <title>Genetic determinants of endophytism in the Arabidopsis root mycobiome.</title>
        <authorList>
            <person name="Mesny F."/>
            <person name="Miyauchi S."/>
            <person name="Thiergart T."/>
            <person name="Pickel B."/>
            <person name="Atanasova L."/>
            <person name="Karlsson M."/>
            <person name="Huettel B."/>
            <person name="Barry K.W."/>
            <person name="Haridas S."/>
            <person name="Chen C."/>
            <person name="Bauer D."/>
            <person name="Andreopoulos W."/>
            <person name="Pangilinan J."/>
            <person name="LaButti K."/>
            <person name="Riley R."/>
            <person name="Lipzen A."/>
            <person name="Clum A."/>
            <person name="Drula E."/>
            <person name="Henrissat B."/>
            <person name="Kohler A."/>
            <person name="Grigoriev I.V."/>
            <person name="Martin F.M."/>
            <person name="Hacquard S."/>
        </authorList>
    </citation>
    <scope>NUCLEOTIDE SEQUENCE</scope>
    <source>
        <strain evidence="7">MPI-CAGE-AT-0147</strain>
    </source>
</reference>
<dbReference type="InterPro" id="IPR032710">
    <property type="entry name" value="NTF2-like_dom_sf"/>
</dbReference>
<feature type="active site" evidence="4">
    <location>
        <position position="79"/>
    </location>
</feature>
<name>A0A9P9IUF3_9HYPO</name>
<feature type="active site" evidence="4">
    <location>
        <position position="104"/>
    </location>
</feature>
<keyword evidence="2 3" id="KW-0456">Lyase</keyword>
<dbReference type="OrthoDB" id="5281072at2759"/>
<proteinExistence type="inferred from homology"/>
<evidence type="ECO:0000256" key="2">
    <source>
        <dbReference type="ARBA" id="ARBA00023239"/>
    </source>
</evidence>
<gene>
    <name evidence="7" type="ORF">EDB81DRAFT_845312</name>
</gene>
<dbReference type="GO" id="GO:0030411">
    <property type="term" value="F:scytalone dehydratase activity"/>
    <property type="evidence" value="ECO:0007669"/>
    <property type="project" value="InterPro"/>
</dbReference>
<evidence type="ECO:0000256" key="3">
    <source>
        <dbReference type="PIRNR" id="PIRNR024851"/>
    </source>
</evidence>
<feature type="binding site" evidence="5">
    <location>
        <position position="44"/>
    </location>
    <ligand>
        <name>substrate</name>
    </ligand>
</feature>
<comment type="caution">
    <text evidence="7">The sequence shown here is derived from an EMBL/GenBank/DDBJ whole genome shotgun (WGS) entry which is preliminary data.</text>
</comment>
<evidence type="ECO:0000313" key="8">
    <source>
        <dbReference type="Proteomes" id="UP000738349"/>
    </source>
</evidence>